<gene>
    <name evidence="9" type="ORF">PFJ87_11g01140</name>
</gene>
<dbReference type="PANTHER" id="PTHR43595:SF2">
    <property type="entry name" value="SMALL RIBOSOMAL SUBUNIT PROTEIN MS42"/>
    <property type="match status" value="1"/>
</dbReference>
<dbReference type="SUPFAM" id="SSF46609">
    <property type="entry name" value="Fe,Mn superoxide dismutase (SOD), N-terminal domain"/>
    <property type="match status" value="1"/>
</dbReference>
<keyword evidence="10" id="KW-1185">Reference proteome</keyword>
<dbReference type="PRINTS" id="PR01703">
    <property type="entry name" value="MNSODISMTASE"/>
</dbReference>
<evidence type="ECO:0000256" key="5">
    <source>
        <dbReference type="ARBA" id="ARBA00037226"/>
    </source>
</evidence>
<dbReference type="EC" id="1.15.1.1" evidence="2 6"/>
<dbReference type="InterPro" id="IPR019831">
    <property type="entry name" value="Mn/Fe_SOD_N"/>
</dbReference>
<evidence type="ECO:0000313" key="10">
    <source>
        <dbReference type="Proteomes" id="UP001217963"/>
    </source>
</evidence>
<dbReference type="InterPro" id="IPR019832">
    <property type="entry name" value="Mn/Fe_SOD_C"/>
</dbReference>
<comment type="function">
    <text evidence="5">Component of the mitochondrial ribosome (mitoribosome), a dedicated translation machinery responsible for the synthesis of mitochondrial genome-encoded proteins, including at least some of the essential transmembrane subunits of the mitochondrial respiratory chain. The mitoribosomes are attached to the mitochondrial inner membrane and translation products are cotranslationally integrated into the membrane.</text>
</comment>
<dbReference type="Gene3D" id="1.10.287.990">
    <property type="entry name" value="Fe,Mn superoxide dismutase (SOD) domain"/>
    <property type="match status" value="1"/>
</dbReference>
<proteinExistence type="inferred from homology"/>
<evidence type="ECO:0000259" key="8">
    <source>
        <dbReference type="Pfam" id="PF02777"/>
    </source>
</evidence>
<comment type="similarity">
    <text evidence="1 6">Belongs to the iron/manganese superoxide dismutase family.</text>
</comment>
<dbReference type="EMBL" id="CP119072">
    <property type="protein sequence ID" value="WEL39877.1"/>
    <property type="molecule type" value="Genomic_DNA"/>
</dbReference>
<dbReference type="Pfam" id="PF02777">
    <property type="entry name" value="Sod_Fe_C"/>
    <property type="match status" value="1"/>
</dbReference>
<dbReference type="PROSITE" id="PS00088">
    <property type="entry name" value="SOD_MN"/>
    <property type="match status" value="1"/>
</dbReference>
<dbReference type="InterPro" id="IPR019833">
    <property type="entry name" value="Mn/Fe_SOD_BS"/>
</dbReference>
<evidence type="ECO:0000256" key="6">
    <source>
        <dbReference type="RuleBase" id="RU000414"/>
    </source>
</evidence>
<accession>A0ABY8CR36</accession>
<protein>
    <recommendedName>
        <fullName evidence="2 6">Superoxide dismutase</fullName>
        <ecNumber evidence="2 6">1.15.1.1</ecNumber>
    </recommendedName>
</protein>
<evidence type="ECO:0000256" key="3">
    <source>
        <dbReference type="ARBA" id="ARBA00022723"/>
    </source>
</evidence>
<feature type="domain" description="Manganese/iron superoxide dismutase C-terminal" evidence="8">
    <location>
        <begin position="103"/>
        <end position="203"/>
    </location>
</feature>
<organism evidence="9 10">
    <name type="scientific">Encephalitozoon hellem</name>
    <name type="common">Microsporidian parasite</name>
    <dbReference type="NCBI Taxonomy" id="27973"/>
    <lineage>
        <taxon>Eukaryota</taxon>
        <taxon>Fungi</taxon>
        <taxon>Fungi incertae sedis</taxon>
        <taxon>Microsporidia</taxon>
        <taxon>Unikaryonidae</taxon>
        <taxon>Encephalitozoon</taxon>
    </lineage>
</organism>
<comment type="function">
    <text evidence="6">Destroys radicals which are normally produced within the cells and which are toxic to biological systems.</text>
</comment>
<evidence type="ECO:0000256" key="1">
    <source>
        <dbReference type="ARBA" id="ARBA00008714"/>
    </source>
</evidence>
<name>A0ABY8CR36_ENCHE</name>
<comment type="catalytic activity">
    <reaction evidence="6">
        <text>2 superoxide + 2 H(+) = H2O2 + O2</text>
        <dbReference type="Rhea" id="RHEA:20696"/>
        <dbReference type="ChEBI" id="CHEBI:15378"/>
        <dbReference type="ChEBI" id="CHEBI:15379"/>
        <dbReference type="ChEBI" id="CHEBI:16240"/>
        <dbReference type="ChEBI" id="CHEBI:18421"/>
        <dbReference type="EC" id="1.15.1.1"/>
    </reaction>
</comment>
<dbReference type="Gene3D" id="3.55.40.20">
    <property type="entry name" value="Iron/manganese superoxide dismutase, C-terminal domain"/>
    <property type="match status" value="1"/>
</dbReference>
<dbReference type="Proteomes" id="UP001217963">
    <property type="component" value="Chromosome XI"/>
</dbReference>
<keyword evidence="4 6" id="KW-0560">Oxidoreductase</keyword>
<dbReference type="InterPro" id="IPR001189">
    <property type="entry name" value="Mn/Fe_SOD"/>
</dbReference>
<dbReference type="PIRSF" id="PIRSF000349">
    <property type="entry name" value="SODismutase"/>
    <property type="match status" value="1"/>
</dbReference>
<feature type="domain" description="Manganese/iron superoxide dismutase N-terminal" evidence="7">
    <location>
        <begin position="2"/>
        <end position="92"/>
    </location>
</feature>
<sequence length="226" mass="26107">MEFTLPNLDYPYDALEPFIDEETMRTHHTKHHQGYINNLERTLRNNGIKDKNLNFCVTKGRRIGGIKSSVKRDIANFSGGHYNHSLFWKMMCPPGTSEPISPKLSEYIEKSFGSQEKMIEEFNDAATSLFGSGWVWLCYRQSEGILVIRKTHNQDAICMKTSSTIPILGLDVWEHAYYLKYKSARAEYIANWWKVVNWGTVSKIFEEVALENKKLHVTSDGSIKFD</sequence>
<dbReference type="InterPro" id="IPR036324">
    <property type="entry name" value="Mn/Fe_SOD_N_sf"/>
</dbReference>
<evidence type="ECO:0000313" key="9">
    <source>
        <dbReference type="EMBL" id="WEL39877.1"/>
    </source>
</evidence>
<dbReference type="Pfam" id="PF00081">
    <property type="entry name" value="Sod_Fe_N"/>
    <property type="match status" value="1"/>
</dbReference>
<dbReference type="InterPro" id="IPR036314">
    <property type="entry name" value="SOD_C_sf"/>
</dbReference>
<reference evidence="9 10" key="1">
    <citation type="submission" date="2023-02" db="EMBL/GenBank/DDBJ databases">
        <title>Encephalitozoon hellem ATCC 50451 complete genome.</title>
        <authorList>
            <person name="Mascarenhas dos Santos A.C."/>
            <person name="Julian A.T."/>
            <person name="Pombert J.-F."/>
        </authorList>
    </citation>
    <scope>NUCLEOTIDE SEQUENCE [LARGE SCALE GENOMIC DNA]</scope>
    <source>
        <strain evidence="9 10">ATCC 50451</strain>
    </source>
</reference>
<dbReference type="SUPFAM" id="SSF54719">
    <property type="entry name" value="Fe,Mn superoxide dismutase (SOD), C-terminal domain"/>
    <property type="match status" value="1"/>
</dbReference>
<dbReference type="PANTHER" id="PTHR43595">
    <property type="entry name" value="37S RIBOSOMAL PROTEIN S26, MITOCHONDRIAL"/>
    <property type="match status" value="1"/>
</dbReference>
<evidence type="ECO:0000256" key="4">
    <source>
        <dbReference type="ARBA" id="ARBA00023002"/>
    </source>
</evidence>
<keyword evidence="3 6" id="KW-0479">Metal-binding</keyword>
<evidence type="ECO:0000259" key="7">
    <source>
        <dbReference type="Pfam" id="PF00081"/>
    </source>
</evidence>
<evidence type="ECO:0000256" key="2">
    <source>
        <dbReference type="ARBA" id="ARBA00012682"/>
    </source>
</evidence>